<proteinExistence type="predicted"/>
<dbReference type="KEGG" id="mhz:Metho_1467"/>
<name>L0KZZ3_METHD</name>
<organism evidence="1 2">
    <name type="scientific">Methanomethylovorans hollandica (strain DSM 15978 / NBRC 107637 / DMS1)</name>
    <dbReference type="NCBI Taxonomy" id="867904"/>
    <lineage>
        <taxon>Archaea</taxon>
        <taxon>Methanobacteriati</taxon>
        <taxon>Methanobacteriota</taxon>
        <taxon>Stenosarchaea group</taxon>
        <taxon>Methanomicrobia</taxon>
        <taxon>Methanosarcinales</taxon>
        <taxon>Methanosarcinaceae</taxon>
        <taxon>Methanomethylovorans</taxon>
    </lineage>
</organism>
<dbReference type="EMBL" id="CP003362">
    <property type="protein sequence ID" value="AGB49673.1"/>
    <property type="molecule type" value="Genomic_DNA"/>
</dbReference>
<protein>
    <submittedName>
        <fullName evidence="1">Uncharacterized protein</fullName>
    </submittedName>
</protein>
<sequence length="51" mass="5823">MHGIPPPASARGLLPVDVEYIQAALEKARYEIIEDDDPYYGEISRDEWFGE</sequence>
<dbReference type="HOGENOM" id="CLU_3094098_0_0_2"/>
<accession>L0KZZ3</accession>
<dbReference type="Proteomes" id="UP000010866">
    <property type="component" value="Chromosome"/>
</dbReference>
<dbReference type="Gene3D" id="3.30.160.250">
    <property type="match status" value="1"/>
</dbReference>
<dbReference type="OrthoDB" id="121930at2157"/>
<dbReference type="AlphaFoldDB" id="L0KZZ3"/>
<dbReference type="Pfam" id="PF21748">
    <property type="entry name" value="UPF0150"/>
    <property type="match status" value="1"/>
</dbReference>
<dbReference type="STRING" id="867904.Metho_1467"/>
<reference evidence="2" key="1">
    <citation type="submission" date="2012-02" db="EMBL/GenBank/DDBJ databases">
        <title>Complete sequence of chromosome of Methanomethylovorans hollandica DSM 15978.</title>
        <authorList>
            <person name="Lucas S."/>
            <person name="Copeland A."/>
            <person name="Lapidus A."/>
            <person name="Glavina del Rio T."/>
            <person name="Dalin E."/>
            <person name="Tice H."/>
            <person name="Bruce D."/>
            <person name="Goodwin L."/>
            <person name="Pitluck S."/>
            <person name="Peters L."/>
            <person name="Mikhailova N."/>
            <person name="Held B."/>
            <person name="Kyrpides N."/>
            <person name="Mavromatis K."/>
            <person name="Ivanova N."/>
            <person name="Brettin T."/>
            <person name="Detter J.C."/>
            <person name="Han C."/>
            <person name="Larimer F."/>
            <person name="Land M."/>
            <person name="Hauser L."/>
            <person name="Markowitz V."/>
            <person name="Cheng J.-F."/>
            <person name="Hugenholtz P."/>
            <person name="Woyke T."/>
            <person name="Wu D."/>
            <person name="Spring S."/>
            <person name="Schroeder M."/>
            <person name="Brambilla E."/>
            <person name="Klenk H.-P."/>
            <person name="Eisen J.A."/>
        </authorList>
    </citation>
    <scope>NUCLEOTIDE SEQUENCE [LARGE SCALE GENOMIC DNA]</scope>
    <source>
        <strain evidence="2">DSM 15978 / NBRC 107637 / DMS1</strain>
    </source>
</reference>
<evidence type="ECO:0000313" key="2">
    <source>
        <dbReference type="Proteomes" id="UP000010866"/>
    </source>
</evidence>
<dbReference type="GeneID" id="43009719"/>
<dbReference type="InterPro" id="IPR049389">
    <property type="entry name" value="TTHA0281-like"/>
</dbReference>
<dbReference type="RefSeq" id="WP_015324838.1">
    <property type="nucleotide sequence ID" value="NC_019977.1"/>
</dbReference>
<evidence type="ECO:0000313" key="1">
    <source>
        <dbReference type="EMBL" id="AGB49673.1"/>
    </source>
</evidence>
<gene>
    <name evidence="1" type="ordered locus">Metho_1467</name>
</gene>
<keyword evidence="2" id="KW-1185">Reference proteome</keyword>